<feature type="domain" description="Homing endonuclease LAGLIDADG" evidence="1">
    <location>
        <begin position="245"/>
        <end position="355"/>
    </location>
</feature>
<sequence>MMINYLIISTMFCYFEMVLFNIEYDLSVKMSIKRKQSAVINNMMNMTYMKMLKMFNSMLLIIQRTNRNLLISSKGMNTLGLKPKGTNTSIIYDKNHKINTDNPIYAYIVGLFEGDGWIGVYKKGKYLSYEVGLEMSIKDIQLIHKVKNILGVGKIMTRTRKLKNGLDNEMVIYKIKNKDHLKNIIIPIFDKYSMLTNKQYDYLFFKNNLLNNIQYYNELTLYTRPLKPMNNVNDILNKDYLPYWLIGFIEAEGCFSFINPTPASARVPIPSESGGTNKKYKVANFEISQTNALEVMEAIRIYLMVSQNIYTNKDNHSRMATRKMMDIYNIIIFMKKNPIKLLGYKRLQYILFLKELRTMNKYTKYINIPDKY</sequence>
<dbReference type="InterPro" id="IPR027434">
    <property type="entry name" value="Homing_endonucl"/>
</dbReference>
<proteinExistence type="predicted"/>
<reference evidence="2" key="1">
    <citation type="journal article" date="2017" name="Genome Biol. Evol.">
        <title>Genetic Drift and Indel Mutation in the Evolution of Yeast Mitochondrial Genome Size.</title>
        <authorList>
            <person name="Xiao S."/>
            <person name="Nguyen D.T."/>
            <person name="Wu B."/>
            <person name="Hao W."/>
        </authorList>
    </citation>
    <scope>NUCLEOTIDE SEQUENCE</scope>
    <source>
        <strain evidence="2">Y-1556</strain>
    </source>
</reference>
<dbReference type="PANTHER" id="PTHR36181">
    <property type="entry name" value="INTRON-ENCODED ENDONUCLEASE AI3-RELATED"/>
    <property type="match status" value="1"/>
</dbReference>
<organism evidence="2">
    <name type="scientific">Monosporozyma unispora</name>
    <dbReference type="NCBI Taxonomy" id="27294"/>
    <lineage>
        <taxon>Eukaryota</taxon>
        <taxon>Fungi</taxon>
        <taxon>Dikarya</taxon>
        <taxon>Ascomycota</taxon>
        <taxon>Saccharomycotina</taxon>
        <taxon>Saccharomycetes</taxon>
        <taxon>Saccharomycetales</taxon>
        <taxon>Saccharomycetaceae</taxon>
        <taxon>Monosporozyma</taxon>
    </lineage>
</organism>
<dbReference type="Pfam" id="PF00961">
    <property type="entry name" value="LAGLIDADG_1"/>
    <property type="match status" value="2"/>
</dbReference>
<dbReference type="GO" id="GO:0005739">
    <property type="term" value="C:mitochondrion"/>
    <property type="evidence" value="ECO:0007669"/>
    <property type="project" value="UniProtKB-ARBA"/>
</dbReference>
<keyword evidence="2" id="KW-0496">Mitochondrion</keyword>
<dbReference type="InterPro" id="IPR051289">
    <property type="entry name" value="LAGLIDADG_Endonuclease"/>
</dbReference>
<protein>
    <recommendedName>
        <fullName evidence="1">Homing endonuclease LAGLIDADG domain-containing protein</fullName>
    </recommendedName>
</protein>
<gene>
    <name evidence="2" type="primary">orf372</name>
</gene>
<dbReference type="PANTHER" id="PTHR36181:SF2">
    <property type="entry name" value="INTRON-ENCODED ENDONUCLEASE AI3-RELATED"/>
    <property type="match status" value="1"/>
</dbReference>
<dbReference type="InterPro" id="IPR004860">
    <property type="entry name" value="LAGLIDADG_dom"/>
</dbReference>
<dbReference type="RefSeq" id="YP_009444499.1">
    <property type="nucleotide sequence ID" value="NC_036378.1"/>
</dbReference>
<dbReference type="AlphaFoldDB" id="A0A2D0W3T2"/>
<dbReference type="GO" id="GO:0004519">
    <property type="term" value="F:endonuclease activity"/>
    <property type="evidence" value="ECO:0007669"/>
    <property type="project" value="InterPro"/>
</dbReference>
<accession>A0A2D0W3T2</accession>
<evidence type="ECO:0000313" key="2">
    <source>
        <dbReference type="EMBL" id="APD15122.1"/>
    </source>
</evidence>
<geneLocation type="mitochondrion" evidence="2"/>
<dbReference type="EMBL" id="KU920680">
    <property type="protein sequence ID" value="APD15122.1"/>
    <property type="molecule type" value="Genomic_DNA"/>
</dbReference>
<feature type="domain" description="Homing endonuclease LAGLIDADG" evidence="1">
    <location>
        <begin position="108"/>
        <end position="207"/>
    </location>
</feature>
<evidence type="ECO:0000259" key="1">
    <source>
        <dbReference type="Pfam" id="PF00961"/>
    </source>
</evidence>
<dbReference type="GeneID" id="35198743"/>
<name>A0A2D0W3T2_9SACH</name>
<dbReference type="Gene3D" id="3.10.28.10">
    <property type="entry name" value="Homing endonucleases"/>
    <property type="match status" value="2"/>
</dbReference>
<dbReference type="SUPFAM" id="SSF55608">
    <property type="entry name" value="Homing endonucleases"/>
    <property type="match status" value="2"/>
</dbReference>